<evidence type="ECO:0000313" key="1">
    <source>
        <dbReference type="EMBL" id="RAL58657.1"/>
    </source>
</evidence>
<dbReference type="OrthoDB" id="409395at2759"/>
<evidence type="ECO:0000313" key="2">
    <source>
        <dbReference type="Proteomes" id="UP000249056"/>
    </source>
</evidence>
<accession>A0A395IE46</accession>
<protein>
    <submittedName>
        <fullName evidence="1">Uncharacterized protein</fullName>
    </submittedName>
</protein>
<proteinExistence type="predicted"/>
<sequence>MEQPLDYQNLAEPKEFDPRLPHNNIDGAWDSKEEYLGFHYRILREDAVAPLRQAVADFKGNYRMSDTHDTTVYTDVHLVGITIESSWSSIPDRILERQSRETHSLGAVKSPYTW</sequence>
<name>A0A395IE46_9HELO</name>
<reference evidence="1 2" key="1">
    <citation type="submission" date="2018-06" db="EMBL/GenBank/DDBJ databases">
        <title>Genome Sequence of the Brown Rot Fungal Pathogen Monilinia fructigena.</title>
        <authorList>
            <person name="Landi L."/>
            <person name="De Miccolis Angelini R.M."/>
            <person name="Pollastro S."/>
            <person name="Abate D."/>
            <person name="Faretra F."/>
            <person name="Romanazzi G."/>
        </authorList>
    </citation>
    <scope>NUCLEOTIDE SEQUENCE [LARGE SCALE GENOMIC DNA]</scope>
    <source>
        <strain evidence="1 2">Mfrg269</strain>
    </source>
</reference>
<dbReference type="Proteomes" id="UP000249056">
    <property type="component" value="Unassembled WGS sequence"/>
</dbReference>
<keyword evidence="2" id="KW-1185">Reference proteome</keyword>
<organism evidence="1 2">
    <name type="scientific">Monilinia fructigena</name>
    <dbReference type="NCBI Taxonomy" id="38457"/>
    <lineage>
        <taxon>Eukaryota</taxon>
        <taxon>Fungi</taxon>
        <taxon>Dikarya</taxon>
        <taxon>Ascomycota</taxon>
        <taxon>Pezizomycotina</taxon>
        <taxon>Leotiomycetes</taxon>
        <taxon>Helotiales</taxon>
        <taxon>Sclerotiniaceae</taxon>
        <taxon>Monilinia</taxon>
    </lineage>
</organism>
<comment type="caution">
    <text evidence="1">The sequence shown here is derived from an EMBL/GenBank/DDBJ whole genome shotgun (WGS) entry which is preliminary data.</text>
</comment>
<dbReference type="AlphaFoldDB" id="A0A395IE46"/>
<dbReference type="EMBL" id="QKRW01000073">
    <property type="protein sequence ID" value="RAL58657.1"/>
    <property type="molecule type" value="Genomic_DNA"/>
</dbReference>
<gene>
    <name evidence="1" type="ORF">DID88_003021</name>
</gene>